<sequence length="72" mass="7929">MVSTSYSRQLSGNSTASPGCFTLSVMVLNFIEDPSKSSSRMHDSAYMSCIKGDTGTPLTRWTVHVQYSCNDR</sequence>
<dbReference type="AlphaFoldDB" id="A0A0C3AA37"/>
<dbReference type="Proteomes" id="UP000054097">
    <property type="component" value="Unassembled WGS sequence"/>
</dbReference>
<evidence type="ECO:0000313" key="1">
    <source>
        <dbReference type="EMBL" id="KIM21505.1"/>
    </source>
</evidence>
<protein>
    <submittedName>
        <fullName evidence="1">Uncharacterized protein</fullName>
    </submittedName>
</protein>
<reference evidence="1 2" key="1">
    <citation type="submission" date="2014-04" db="EMBL/GenBank/DDBJ databases">
        <authorList>
            <consortium name="DOE Joint Genome Institute"/>
            <person name="Kuo A."/>
            <person name="Zuccaro A."/>
            <person name="Kohler A."/>
            <person name="Nagy L.G."/>
            <person name="Floudas D."/>
            <person name="Copeland A."/>
            <person name="Barry K.W."/>
            <person name="Cichocki N."/>
            <person name="Veneault-Fourrey C."/>
            <person name="LaButti K."/>
            <person name="Lindquist E.A."/>
            <person name="Lipzen A."/>
            <person name="Lundell T."/>
            <person name="Morin E."/>
            <person name="Murat C."/>
            <person name="Sun H."/>
            <person name="Tunlid A."/>
            <person name="Henrissat B."/>
            <person name="Grigoriev I.V."/>
            <person name="Hibbett D.S."/>
            <person name="Martin F."/>
            <person name="Nordberg H.P."/>
            <person name="Cantor M.N."/>
            <person name="Hua S.X."/>
        </authorList>
    </citation>
    <scope>NUCLEOTIDE SEQUENCE [LARGE SCALE GENOMIC DNA]</scope>
    <source>
        <strain evidence="1 2">MAFF 305830</strain>
    </source>
</reference>
<keyword evidence="2" id="KW-1185">Reference proteome</keyword>
<organism evidence="1 2">
    <name type="scientific">Serendipita vermifera MAFF 305830</name>
    <dbReference type="NCBI Taxonomy" id="933852"/>
    <lineage>
        <taxon>Eukaryota</taxon>
        <taxon>Fungi</taxon>
        <taxon>Dikarya</taxon>
        <taxon>Basidiomycota</taxon>
        <taxon>Agaricomycotina</taxon>
        <taxon>Agaricomycetes</taxon>
        <taxon>Sebacinales</taxon>
        <taxon>Serendipitaceae</taxon>
        <taxon>Serendipita</taxon>
    </lineage>
</organism>
<dbReference type="HOGENOM" id="CLU_2723783_0_0_1"/>
<evidence type="ECO:0000313" key="2">
    <source>
        <dbReference type="Proteomes" id="UP000054097"/>
    </source>
</evidence>
<proteinExistence type="predicted"/>
<dbReference type="EMBL" id="KN824381">
    <property type="protein sequence ID" value="KIM21505.1"/>
    <property type="molecule type" value="Genomic_DNA"/>
</dbReference>
<accession>A0A0C3AA37</accession>
<gene>
    <name evidence="1" type="ORF">M408DRAFT_103504</name>
</gene>
<reference evidence="2" key="2">
    <citation type="submission" date="2015-01" db="EMBL/GenBank/DDBJ databases">
        <title>Evolutionary Origins and Diversification of the Mycorrhizal Mutualists.</title>
        <authorList>
            <consortium name="DOE Joint Genome Institute"/>
            <consortium name="Mycorrhizal Genomics Consortium"/>
            <person name="Kohler A."/>
            <person name="Kuo A."/>
            <person name="Nagy L.G."/>
            <person name="Floudas D."/>
            <person name="Copeland A."/>
            <person name="Barry K.W."/>
            <person name="Cichocki N."/>
            <person name="Veneault-Fourrey C."/>
            <person name="LaButti K."/>
            <person name="Lindquist E.A."/>
            <person name="Lipzen A."/>
            <person name="Lundell T."/>
            <person name="Morin E."/>
            <person name="Murat C."/>
            <person name="Riley R."/>
            <person name="Ohm R."/>
            <person name="Sun H."/>
            <person name="Tunlid A."/>
            <person name="Henrissat B."/>
            <person name="Grigoriev I.V."/>
            <person name="Hibbett D.S."/>
            <person name="Martin F."/>
        </authorList>
    </citation>
    <scope>NUCLEOTIDE SEQUENCE [LARGE SCALE GENOMIC DNA]</scope>
    <source>
        <strain evidence="2">MAFF 305830</strain>
    </source>
</reference>
<name>A0A0C3AA37_SERVB</name>